<reference evidence="1" key="1">
    <citation type="submission" date="2020-08" db="EMBL/GenBank/DDBJ databases">
        <title>Multicomponent nature underlies the extraordinary mechanical properties of spider dragline silk.</title>
        <authorList>
            <person name="Kono N."/>
            <person name="Nakamura H."/>
            <person name="Mori M."/>
            <person name="Yoshida Y."/>
            <person name="Ohtoshi R."/>
            <person name="Malay A.D."/>
            <person name="Moran D.A.P."/>
            <person name="Tomita M."/>
            <person name="Numata K."/>
            <person name="Arakawa K."/>
        </authorList>
    </citation>
    <scope>NUCLEOTIDE SEQUENCE</scope>
</reference>
<name>A0A8X6QDK9_NEPPI</name>
<proteinExistence type="predicted"/>
<dbReference type="EMBL" id="BMAW01127459">
    <property type="protein sequence ID" value="GFU21172.1"/>
    <property type="molecule type" value="Genomic_DNA"/>
</dbReference>
<keyword evidence="2" id="KW-1185">Reference proteome</keyword>
<sequence>MNIFSCCSESDASFAKKARWRYYLNCRSSLTRLVNSSIQAQGTAPGFFHHLFNAIELPLCPITLRTEQRSSLINVKLGPSESEVIRVI</sequence>
<protein>
    <submittedName>
        <fullName evidence="1">Uncharacterized protein</fullName>
    </submittedName>
</protein>
<accession>A0A8X6QDK9</accession>
<evidence type="ECO:0000313" key="2">
    <source>
        <dbReference type="Proteomes" id="UP000887013"/>
    </source>
</evidence>
<evidence type="ECO:0000313" key="1">
    <source>
        <dbReference type="EMBL" id="GFU21172.1"/>
    </source>
</evidence>
<comment type="caution">
    <text evidence="1">The sequence shown here is derived from an EMBL/GenBank/DDBJ whole genome shotgun (WGS) entry which is preliminary data.</text>
</comment>
<dbReference type="AlphaFoldDB" id="A0A8X6QDK9"/>
<dbReference type="Proteomes" id="UP000887013">
    <property type="component" value="Unassembled WGS sequence"/>
</dbReference>
<gene>
    <name evidence="1" type="ORF">NPIL_232991</name>
</gene>
<organism evidence="1 2">
    <name type="scientific">Nephila pilipes</name>
    <name type="common">Giant wood spider</name>
    <name type="synonym">Nephila maculata</name>
    <dbReference type="NCBI Taxonomy" id="299642"/>
    <lineage>
        <taxon>Eukaryota</taxon>
        <taxon>Metazoa</taxon>
        <taxon>Ecdysozoa</taxon>
        <taxon>Arthropoda</taxon>
        <taxon>Chelicerata</taxon>
        <taxon>Arachnida</taxon>
        <taxon>Araneae</taxon>
        <taxon>Araneomorphae</taxon>
        <taxon>Entelegynae</taxon>
        <taxon>Araneoidea</taxon>
        <taxon>Nephilidae</taxon>
        <taxon>Nephila</taxon>
    </lineage>
</organism>